<dbReference type="GO" id="GO:0004519">
    <property type="term" value="F:endonuclease activity"/>
    <property type="evidence" value="ECO:0007669"/>
    <property type="project" value="UniProtKB-KW"/>
</dbReference>
<evidence type="ECO:0000313" key="3">
    <source>
        <dbReference type="EMBL" id="STC77471.1"/>
    </source>
</evidence>
<keyword evidence="3" id="KW-0378">Hydrolase</keyword>
<proteinExistence type="predicted"/>
<protein>
    <submittedName>
        <fullName evidence="3">HNH endonuclease</fullName>
    </submittedName>
</protein>
<evidence type="ECO:0000259" key="2">
    <source>
        <dbReference type="SMART" id="SM00507"/>
    </source>
</evidence>
<evidence type="ECO:0000256" key="1">
    <source>
        <dbReference type="SAM" id="MobiDB-lite"/>
    </source>
</evidence>
<keyword evidence="3" id="KW-0540">Nuclease</keyword>
<feature type="compositionally biased region" description="Basic and acidic residues" evidence="1">
    <location>
        <begin position="48"/>
        <end position="58"/>
    </location>
</feature>
<dbReference type="GO" id="GO:0003676">
    <property type="term" value="F:nucleic acid binding"/>
    <property type="evidence" value="ECO:0007669"/>
    <property type="project" value="InterPro"/>
</dbReference>
<keyword evidence="3" id="KW-0255">Endonuclease</keyword>
<dbReference type="GO" id="GO:0008270">
    <property type="term" value="F:zinc ion binding"/>
    <property type="evidence" value="ECO:0007669"/>
    <property type="project" value="InterPro"/>
</dbReference>
<dbReference type="EMBL" id="UFXP01000001">
    <property type="protein sequence ID" value="STC77471.1"/>
    <property type="molecule type" value="Genomic_DNA"/>
</dbReference>
<dbReference type="CDD" id="cd00085">
    <property type="entry name" value="HNHc"/>
    <property type="match status" value="1"/>
</dbReference>
<evidence type="ECO:0000313" key="4">
    <source>
        <dbReference type="Proteomes" id="UP000254287"/>
    </source>
</evidence>
<dbReference type="SMART" id="SM00507">
    <property type="entry name" value="HNHc"/>
    <property type="match status" value="1"/>
</dbReference>
<organism evidence="3 4">
    <name type="scientific">Corynebacterium minutissimum</name>
    <dbReference type="NCBI Taxonomy" id="38301"/>
    <lineage>
        <taxon>Bacteria</taxon>
        <taxon>Bacillati</taxon>
        <taxon>Actinomycetota</taxon>
        <taxon>Actinomycetes</taxon>
        <taxon>Mycobacteriales</taxon>
        <taxon>Corynebacteriaceae</taxon>
        <taxon>Corynebacterium</taxon>
    </lineage>
</organism>
<reference evidence="3 4" key="1">
    <citation type="submission" date="2018-06" db="EMBL/GenBank/DDBJ databases">
        <authorList>
            <consortium name="Pathogen Informatics"/>
            <person name="Doyle S."/>
        </authorList>
    </citation>
    <scope>NUCLEOTIDE SEQUENCE [LARGE SCALE GENOMIC DNA]</scope>
    <source>
        <strain evidence="3 4">NCTC10289</strain>
    </source>
</reference>
<dbReference type="AlphaFoldDB" id="A0A376CXD2"/>
<dbReference type="Pfam" id="PF01844">
    <property type="entry name" value="HNH"/>
    <property type="match status" value="1"/>
</dbReference>
<dbReference type="InterPro" id="IPR003615">
    <property type="entry name" value="HNH_nuc"/>
</dbReference>
<gene>
    <name evidence="3" type="ORF">NCTC10289_01270</name>
</gene>
<dbReference type="Proteomes" id="UP000254287">
    <property type="component" value="Unassembled WGS sequence"/>
</dbReference>
<dbReference type="RefSeq" id="WP_115021820.1">
    <property type="nucleotide sequence ID" value="NZ_CP069533.1"/>
</dbReference>
<dbReference type="InterPro" id="IPR002711">
    <property type="entry name" value="HNH"/>
</dbReference>
<dbReference type="Gene3D" id="1.10.30.50">
    <property type="match status" value="1"/>
</dbReference>
<name>A0A376CXD2_9CORY</name>
<feature type="domain" description="HNH nuclease" evidence="2">
    <location>
        <begin position="12"/>
        <end position="77"/>
    </location>
</feature>
<feature type="region of interest" description="Disordered" evidence="1">
    <location>
        <begin position="40"/>
        <end position="97"/>
    </location>
</feature>
<sequence length="97" mass="10995">MADKWTGRAAANLRREYLEQCRAINAACWLCNQPINYDARPGTPNSFEPDHALPRADYPELALDPDNLRPAHASCNRSRGKKDRPLPLGRRSLPQWA</sequence>
<accession>A0A376CXD2</accession>